<evidence type="ECO:0000259" key="2">
    <source>
        <dbReference type="Pfam" id="PF20229"/>
    </source>
</evidence>
<evidence type="ECO:0000256" key="1">
    <source>
        <dbReference type="SAM" id="MobiDB-lite"/>
    </source>
</evidence>
<feature type="compositionally biased region" description="Polar residues" evidence="1">
    <location>
        <begin position="160"/>
        <end position="176"/>
    </location>
</feature>
<dbReference type="RefSeq" id="WP_203880268.1">
    <property type="nucleotide sequence ID" value="NZ_BOOK01000093.1"/>
</dbReference>
<reference evidence="3" key="1">
    <citation type="submission" date="2021-01" db="EMBL/GenBank/DDBJ databases">
        <title>Whole genome shotgun sequence of Planobispora takensis NBRC 109077.</title>
        <authorList>
            <person name="Komaki H."/>
            <person name="Tamura T."/>
        </authorList>
    </citation>
    <scope>NUCLEOTIDE SEQUENCE</scope>
    <source>
        <strain evidence="3">NBRC 109077</strain>
    </source>
</reference>
<proteinExistence type="predicted"/>
<dbReference type="AlphaFoldDB" id="A0A8J3WY80"/>
<dbReference type="Pfam" id="PF20229">
    <property type="entry name" value="ChrB_N"/>
    <property type="match status" value="1"/>
</dbReference>
<evidence type="ECO:0000313" key="3">
    <source>
        <dbReference type="EMBL" id="GII06070.1"/>
    </source>
</evidence>
<feature type="region of interest" description="Disordered" evidence="1">
    <location>
        <begin position="156"/>
        <end position="176"/>
    </location>
</feature>
<keyword evidence="4" id="KW-1185">Reference proteome</keyword>
<name>A0A8J3WY80_9ACTN</name>
<comment type="caution">
    <text evidence="3">The sequence shown here is derived from an EMBL/GenBank/DDBJ whole genome shotgun (WGS) entry which is preliminary data.</text>
</comment>
<dbReference type="InterPro" id="IPR046858">
    <property type="entry name" value="ChrB_N"/>
</dbReference>
<sequence>MSAPAFRSCGTAGQWVLLAYRIPRQPSTLRITIWRKLDRLGVARLGDGLVALPADARTREQLEWIAEEIGEMGGSTTIWLADPGSAAQEQAIADGMRRARTAEYQAVIVQAQAAGRARPGERARTAKRLQAGLRRIGRRDFFPPAERDAAHLAVRELTRQDSGAATAETTAGRQQP</sequence>
<evidence type="ECO:0000313" key="4">
    <source>
        <dbReference type="Proteomes" id="UP000634476"/>
    </source>
</evidence>
<gene>
    <name evidence="3" type="ORF">Pta02_80780</name>
</gene>
<feature type="domain" description="ChrB N-terminal" evidence="2">
    <location>
        <begin position="30"/>
        <end position="110"/>
    </location>
</feature>
<dbReference type="EMBL" id="BOOK01000093">
    <property type="protein sequence ID" value="GII06070.1"/>
    <property type="molecule type" value="Genomic_DNA"/>
</dbReference>
<protein>
    <recommendedName>
        <fullName evidence="2">ChrB N-terminal domain-containing protein</fullName>
    </recommendedName>
</protein>
<dbReference type="Proteomes" id="UP000634476">
    <property type="component" value="Unassembled WGS sequence"/>
</dbReference>
<accession>A0A8J3WY80</accession>
<organism evidence="3 4">
    <name type="scientific">Planobispora takensis</name>
    <dbReference type="NCBI Taxonomy" id="1367882"/>
    <lineage>
        <taxon>Bacteria</taxon>
        <taxon>Bacillati</taxon>
        <taxon>Actinomycetota</taxon>
        <taxon>Actinomycetes</taxon>
        <taxon>Streptosporangiales</taxon>
        <taxon>Streptosporangiaceae</taxon>
        <taxon>Planobispora</taxon>
    </lineage>
</organism>